<reference evidence="3" key="1">
    <citation type="submission" date="2025-08" db="UniProtKB">
        <authorList>
            <consortium name="RefSeq"/>
        </authorList>
    </citation>
    <scope>IDENTIFICATION</scope>
    <source>
        <tissue evidence="3">Entire body</tissue>
    </source>
</reference>
<dbReference type="InParanoid" id="A0A1W4WFS8"/>
<sequence length="91" mass="8728">MFKFAAIFALLVAVSSAGLIGHGIAVAPAIAPVAVHAPAASSYQNSNLLALHATPVVAAAPVAKVAVAAPALAIGGHGLGLGHGLGFGLHH</sequence>
<dbReference type="GeneID" id="108735372"/>
<evidence type="ECO:0000313" key="2">
    <source>
        <dbReference type="Proteomes" id="UP000192223"/>
    </source>
</evidence>
<name>A0A1W4WFS8_AGRPL</name>
<dbReference type="Proteomes" id="UP000192223">
    <property type="component" value="Unplaced"/>
</dbReference>
<proteinExistence type="predicted"/>
<feature type="chain" id="PRO_5010743748" evidence="1">
    <location>
        <begin position="18"/>
        <end position="91"/>
    </location>
</feature>
<dbReference type="KEGG" id="apln:108735372"/>
<evidence type="ECO:0000313" key="3">
    <source>
        <dbReference type="RefSeq" id="XP_018322811.1"/>
    </source>
</evidence>
<gene>
    <name evidence="3" type="primary">LOC108735372</name>
</gene>
<keyword evidence="1" id="KW-0732">Signal</keyword>
<evidence type="ECO:0000256" key="1">
    <source>
        <dbReference type="SAM" id="SignalP"/>
    </source>
</evidence>
<dbReference type="RefSeq" id="XP_018322811.1">
    <property type="nucleotide sequence ID" value="XM_018467309.2"/>
</dbReference>
<dbReference type="AlphaFoldDB" id="A0A1W4WFS8"/>
<feature type="signal peptide" evidence="1">
    <location>
        <begin position="1"/>
        <end position="17"/>
    </location>
</feature>
<keyword evidence="2" id="KW-1185">Reference proteome</keyword>
<organism evidence="2 3">
    <name type="scientific">Agrilus planipennis</name>
    <name type="common">Emerald ash borer</name>
    <name type="synonym">Agrilus marcopoli</name>
    <dbReference type="NCBI Taxonomy" id="224129"/>
    <lineage>
        <taxon>Eukaryota</taxon>
        <taxon>Metazoa</taxon>
        <taxon>Ecdysozoa</taxon>
        <taxon>Arthropoda</taxon>
        <taxon>Hexapoda</taxon>
        <taxon>Insecta</taxon>
        <taxon>Pterygota</taxon>
        <taxon>Neoptera</taxon>
        <taxon>Endopterygota</taxon>
        <taxon>Coleoptera</taxon>
        <taxon>Polyphaga</taxon>
        <taxon>Elateriformia</taxon>
        <taxon>Buprestoidea</taxon>
        <taxon>Buprestidae</taxon>
        <taxon>Agrilinae</taxon>
        <taxon>Agrilus</taxon>
    </lineage>
</organism>
<protein>
    <submittedName>
        <fullName evidence="3">Cuticle protein 65</fullName>
    </submittedName>
</protein>
<accession>A0A1W4WFS8</accession>